<organism evidence="1 2">
    <name type="scientific">Promethearchaeum syntrophicum</name>
    <dbReference type="NCBI Taxonomy" id="2594042"/>
    <lineage>
        <taxon>Archaea</taxon>
        <taxon>Promethearchaeati</taxon>
        <taxon>Promethearchaeota</taxon>
        <taxon>Promethearchaeia</taxon>
        <taxon>Promethearchaeales</taxon>
        <taxon>Promethearchaeaceae</taxon>
        <taxon>Promethearchaeum</taxon>
    </lineage>
</organism>
<dbReference type="AlphaFoldDB" id="A0A5B9DH72"/>
<accession>A0A5B9DH72</accession>
<reference evidence="1 2" key="2">
    <citation type="journal article" date="2024" name="Int. J. Syst. Evol. Microbiol.">
        <title>Promethearchaeum syntrophicum gen. nov., sp. nov., an anaerobic, obligately syntrophic archaeon, the first isolate of the lineage 'Asgard' archaea, and proposal of the new archaeal phylum Promethearchaeota phyl. nov. and kingdom Promethearchaeati regn. nov.</title>
        <authorList>
            <person name="Imachi H."/>
            <person name="Nobu M.K."/>
            <person name="Kato S."/>
            <person name="Takaki Y."/>
            <person name="Miyazaki M."/>
            <person name="Miyata M."/>
            <person name="Ogawara M."/>
            <person name="Saito Y."/>
            <person name="Sakai S."/>
            <person name="Tahara Y.O."/>
            <person name="Takano Y."/>
            <person name="Tasumi E."/>
            <person name="Uematsu K."/>
            <person name="Yoshimura T."/>
            <person name="Itoh T."/>
            <person name="Ohkuma M."/>
            <person name="Takai K."/>
        </authorList>
    </citation>
    <scope>NUCLEOTIDE SEQUENCE [LARGE SCALE GENOMIC DNA]</scope>
    <source>
        <strain evidence="1 2">MK-D1</strain>
    </source>
</reference>
<keyword evidence="2" id="KW-1185">Reference proteome</keyword>
<dbReference type="KEGG" id="psyt:DSAG12_03938"/>
<name>A0A5B9DH72_9ARCH</name>
<sequence length="162" mass="17862">MGIFTSKSEKLEKSKSFLNKAIIGLGFGIIKTRELILNDATDTQSATDALSMWIGRELMKEMLEQKLVKVSDSEEKLIGELMKVINLAEELDLNVEENKLKVVVQKCHICPKRVGGYDLENNTACPVGGILTGAIAYARGSDPIVSKNHLQTGEICHIEMDL</sequence>
<reference evidence="1 2" key="1">
    <citation type="journal article" date="2020" name="Nature">
        <title>Isolation of an archaeon at the prokaryote-eukaryote interface.</title>
        <authorList>
            <person name="Imachi H."/>
            <person name="Nobu M.K."/>
            <person name="Nakahara N."/>
            <person name="Morono Y."/>
            <person name="Ogawara M."/>
            <person name="Takaki Y."/>
            <person name="Takano Y."/>
            <person name="Uematsu K."/>
            <person name="Ikuta T."/>
            <person name="Ito M."/>
            <person name="Matsui Y."/>
            <person name="Miyazaki M."/>
            <person name="Murata K."/>
            <person name="Saito Y."/>
            <person name="Sakai S."/>
            <person name="Song C."/>
            <person name="Tasumi E."/>
            <person name="Yamanaka Y."/>
            <person name="Yamaguchi T."/>
            <person name="Kamagata Y."/>
            <person name="Tamaki H."/>
            <person name="Takai K."/>
        </authorList>
    </citation>
    <scope>NUCLEOTIDE SEQUENCE [LARGE SCALE GENOMIC DNA]</scope>
    <source>
        <strain evidence="1 2">MK-D1</strain>
    </source>
</reference>
<dbReference type="EMBL" id="CP042905">
    <property type="protein sequence ID" value="QEE18100.2"/>
    <property type="molecule type" value="Genomic_DNA"/>
</dbReference>
<evidence type="ECO:0008006" key="3">
    <source>
        <dbReference type="Google" id="ProtNLM"/>
    </source>
</evidence>
<protein>
    <recommendedName>
        <fullName evidence="3">Metanogen output domain-containing protein</fullName>
    </recommendedName>
</protein>
<evidence type="ECO:0000313" key="2">
    <source>
        <dbReference type="Proteomes" id="UP000321408"/>
    </source>
</evidence>
<gene>
    <name evidence="1" type="ORF">DSAG12_03938</name>
</gene>
<dbReference type="Proteomes" id="UP000321408">
    <property type="component" value="Chromosome"/>
</dbReference>
<proteinExistence type="predicted"/>
<evidence type="ECO:0000313" key="1">
    <source>
        <dbReference type="EMBL" id="QEE18100.2"/>
    </source>
</evidence>